<keyword evidence="2" id="KW-0560">Oxidoreductase</keyword>
<dbReference type="Gene3D" id="3.40.605.10">
    <property type="entry name" value="Aldehyde Dehydrogenase, Chain A, domain 1"/>
    <property type="match status" value="1"/>
</dbReference>
<comment type="caution">
    <text evidence="4">The sequence shown here is derived from an EMBL/GenBank/DDBJ whole genome shotgun (WGS) entry which is preliminary data.</text>
</comment>
<feature type="domain" description="Aldehyde dehydrogenase" evidence="3">
    <location>
        <begin position="20"/>
        <end position="170"/>
    </location>
</feature>
<organism evidence="4 5">
    <name type="scientific">Mycena maculata</name>
    <dbReference type="NCBI Taxonomy" id="230809"/>
    <lineage>
        <taxon>Eukaryota</taxon>
        <taxon>Fungi</taxon>
        <taxon>Dikarya</taxon>
        <taxon>Basidiomycota</taxon>
        <taxon>Agaricomycotina</taxon>
        <taxon>Agaricomycetes</taxon>
        <taxon>Agaricomycetidae</taxon>
        <taxon>Agaricales</taxon>
        <taxon>Marasmiineae</taxon>
        <taxon>Mycenaceae</taxon>
        <taxon>Mycena</taxon>
    </lineage>
</organism>
<sequence>LRATFRQGVPQNLDWCRHQLSQLALMVKENTEAFTAAVAKDLGKPKVEMDFAEIVLDRAHQAFGAVNPVILLQSPSLQAYSTTSEYQKGWSPIIYKGVKGVVLIIAPWNYPIILSLQPLVGAIAAGCCAVLKPSEISLSYSTLLADLAPKYLDPSAFQIVLGGVPETTKLLELQCKSLLAELHWH</sequence>
<dbReference type="GO" id="GO:0006081">
    <property type="term" value="P:aldehyde metabolic process"/>
    <property type="evidence" value="ECO:0007669"/>
    <property type="project" value="InterPro"/>
</dbReference>
<comment type="similarity">
    <text evidence="1">Belongs to the aldehyde dehydrogenase family.</text>
</comment>
<dbReference type="SUPFAM" id="SSF53720">
    <property type="entry name" value="ALDH-like"/>
    <property type="match status" value="1"/>
</dbReference>
<dbReference type="InterPro" id="IPR015590">
    <property type="entry name" value="Aldehyde_DH_dom"/>
</dbReference>
<dbReference type="Pfam" id="PF00171">
    <property type="entry name" value="Aldedh"/>
    <property type="match status" value="1"/>
</dbReference>
<evidence type="ECO:0000256" key="1">
    <source>
        <dbReference type="ARBA" id="ARBA00009986"/>
    </source>
</evidence>
<dbReference type="InterPro" id="IPR012394">
    <property type="entry name" value="Aldehyde_DH_NAD(P)"/>
</dbReference>
<dbReference type="GO" id="GO:0005737">
    <property type="term" value="C:cytoplasm"/>
    <property type="evidence" value="ECO:0007669"/>
    <property type="project" value="TreeGrafter"/>
</dbReference>
<dbReference type="InterPro" id="IPR016161">
    <property type="entry name" value="Ald_DH/histidinol_DH"/>
</dbReference>
<dbReference type="Proteomes" id="UP001215280">
    <property type="component" value="Unassembled WGS sequence"/>
</dbReference>
<accession>A0AAD7NQ21</accession>
<evidence type="ECO:0000259" key="3">
    <source>
        <dbReference type="Pfam" id="PF00171"/>
    </source>
</evidence>
<reference evidence="4" key="1">
    <citation type="submission" date="2023-03" db="EMBL/GenBank/DDBJ databases">
        <title>Massive genome expansion in bonnet fungi (Mycena s.s.) driven by repeated elements and novel gene families across ecological guilds.</title>
        <authorList>
            <consortium name="Lawrence Berkeley National Laboratory"/>
            <person name="Harder C.B."/>
            <person name="Miyauchi S."/>
            <person name="Viragh M."/>
            <person name="Kuo A."/>
            <person name="Thoen E."/>
            <person name="Andreopoulos B."/>
            <person name="Lu D."/>
            <person name="Skrede I."/>
            <person name="Drula E."/>
            <person name="Henrissat B."/>
            <person name="Morin E."/>
            <person name="Kohler A."/>
            <person name="Barry K."/>
            <person name="LaButti K."/>
            <person name="Morin E."/>
            <person name="Salamov A."/>
            <person name="Lipzen A."/>
            <person name="Mereny Z."/>
            <person name="Hegedus B."/>
            <person name="Baldrian P."/>
            <person name="Stursova M."/>
            <person name="Weitz H."/>
            <person name="Taylor A."/>
            <person name="Grigoriev I.V."/>
            <person name="Nagy L.G."/>
            <person name="Martin F."/>
            <person name="Kauserud H."/>
        </authorList>
    </citation>
    <scope>NUCLEOTIDE SEQUENCE</scope>
    <source>
        <strain evidence="4">CBHHK188m</strain>
    </source>
</reference>
<evidence type="ECO:0000313" key="5">
    <source>
        <dbReference type="Proteomes" id="UP001215280"/>
    </source>
</evidence>
<dbReference type="PANTHER" id="PTHR43570">
    <property type="entry name" value="ALDEHYDE DEHYDROGENASE"/>
    <property type="match status" value="1"/>
</dbReference>
<gene>
    <name evidence="4" type="ORF">DFH07DRAFT_735301</name>
</gene>
<dbReference type="AlphaFoldDB" id="A0AAD7NQ21"/>
<evidence type="ECO:0000313" key="4">
    <source>
        <dbReference type="EMBL" id="KAJ7770949.1"/>
    </source>
</evidence>
<dbReference type="GO" id="GO:0004029">
    <property type="term" value="F:aldehyde dehydrogenase (NAD+) activity"/>
    <property type="evidence" value="ECO:0007669"/>
    <property type="project" value="TreeGrafter"/>
</dbReference>
<feature type="non-terminal residue" evidence="4">
    <location>
        <position position="1"/>
    </location>
</feature>
<dbReference type="EMBL" id="JARJLG010000023">
    <property type="protein sequence ID" value="KAJ7770949.1"/>
    <property type="molecule type" value="Genomic_DNA"/>
</dbReference>
<proteinExistence type="inferred from homology"/>
<evidence type="ECO:0000256" key="2">
    <source>
        <dbReference type="ARBA" id="ARBA00023002"/>
    </source>
</evidence>
<keyword evidence="5" id="KW-1185">Reference proteome</keyword>
<dbReference type="PANTHER" id="PTHR43570:SF16">
    <property type="entry name" value="ALDEHYDE DEHYDROGENASE TYPE III, ISOFORM Q"/>
    <property type="match status" value="1"/>
</dbReference>
<dbReference type="InterPro" id="IPR016162">
    <property type="entry name" value="Ald_DH_N"/>
</dbReference>
<protein>
    <submittedName>
        <fullName evidence="4">Aldehyde dehydrogenase family 3 member B1-like protein</fullName>
    </submittedName>
</protein>
<name>A0AAD7NQ21_9AGAR</name>